<dbReference type="EMBL" id="JAFEKC020000024">
    <property type="protein sequence ID" value="KAK0507153.1"/>
    <property type="molecule type" value="Genomic_DNA"/>
</dbReference>
<keyword evidence="10 12" id="KW-0472">Membrane</keyword>
<keyword evidence="9 12" id="KW-0496">Mitochondrion</keyword>
<dbReference type="Gene3D" id="6.10.280.70">
    <property type="match status" value="1"/>
</dbReference>
<keyword evidence="5" id="KW-0138">CF(0)</keyword>
<evidence type="ECO:0000313" key="14">
    <source>
        <dbReference type="EMBL" id="KAK0507153.1"/>
    </source>
</evidence>
<dbReference type="InterPro" id="IPR008689">
    <property type="entry name" value="ATP_synth_F0_dsu_mt"/>
</dbReference>
<evidence type="ECO:0000256" key="8">
    <source>
        <dbReference type="ARBA" id="ARBA00023065"/>
    </source>
</evidence>
<dbReference type="GO" id="GO:0045259">
    <property type="term" value="C:proton-transporting ATP synthase complex"/>
    <property type="evidence" value="ECO:0007669"/>
    <property type="project" value="UniProtKB-KW"/>
</dbReference>
<protein>
    <recommendedName>
        <fullName evidence="3 12">ATP synthase subunit d, mitochondrial</fullName>
    </recommendedName>
</protein>
<sequence length="174" mass="19591">MSATRSAALKLDWAKISTSLGLKGQTATALQAFKKRNDDARRKLNQLSQQPTTVDFEHYRNTLNNTQVVDEIEGQFKAFKPTTYDVGRQLKAIEAFETQAVKSAEETKGKVDGELRELEKTLKNIEEARPFEDLTVDEVVAANPEIDERTSQLVSKGRWQVPGYKEKFGDLSVL</sequence>
<name>A0AA39QQA1_9LECA</name>
<evidence type="ECO:0000256" key="11">
    <source>
        <dbReference type="ARBA" id="ARBA00023310"/>
    </source>
</evidence>
<keyword evidence="6 12" id="KW-0375">Hydrogen ion transport</keyword>
<dbReference type="Pfam" id="PF05873">
    <property type="entry name" value="Mt_ATP-synt_D"/>
    <property type="match status" value="1"/>
</dbReference>
<evidence type="ECO:0000256" key="10">
    <source>
        <dbReference type="ARBA" id="ARBA00023136"/>
    </source>
</evidence>
<dbReference type="GO" id="GO:0005743">
    <property type="term" value="C:mitochondrial inner membrane"/>
    <property type="evidence" value="ECO:0007669"/>
    <property type="project" value="UniProtKB-SubCell"/>
</dbReference>
<keyword evidence="8 12" id="KW-0406">Ion transport</keyword>
<evidence type="ECO:0000256" key="7">
    <source>
        <dbReference type="ARBA" id="ARBA00022792"/>
    </source>
</evidence>
<evidence type="ECO:0000256" key="6">
    <source>
        <dbReference type="ARBA" id="ARBA00022781"/>
    </source>
</evidence>
<evidence type="ECO:0000256" key="13">
    <source>
        <dbReference type="SAM" id="Coils"/>
    </source>
</evidence>
<evidence type="ECO:0000256" key="4">
    <source>
        <dbReference type="ARBA" id="ARBA00022448"/>
    </source>
</evidence>
<dbReference type="AlphaFoldDB" id="A0AA39QQA1"/>
<evidence type="ECO:0000256" key="2">
    <source>
        <dbReference type="ARBA" id="ARBA00006842"/>
    </source>
</evidence>
<evidence type="ECO:0000256" key="3">
    <source>
        <dbReference type="ARBA" id="ARBA00021688"/>
    </source>
</evidence>
<reference evidence="14" key="1">
    <citation type="submission" date="2023-03" db="EMBL/GenBank/DDBJ databases">
        <title>Complete genome of Cladonia borealis.</title>
        <authorList>
            <person name="Park H."/>
        </authorList>
    </citation>
    <scope>NUCLEOTIDE SEQUENCE</scope>
    <source>
        <strain evidence="14">ANT050790</strain>
    </source>
</reference>
<dbReference type="PANTHER" id="PTHR12700">
    <property type="entry name" value="ATP SYNTHASE SUBUNIT D, MITOCHONDRIAL"/>
    <property type="match status" value="1"/>
</dbReference>
<evidence type="ECO:0000256" key="5">
    <source>
        <dbReference type="ARBA" id="ARBA00022547"/>
    </source>
</evidence>
<evidence type="ECO:0000313" key="15">
    <source>
        <dbReference type="Proteomes" id="UP001166286"/>
    </source>
</evidence>
<proteinExistence type="inferred from homology"/>
<comment type="similarity">
    <text evidence="2 12">Belongs to the ATPase d subunit family.</text>
</comment>
<accession>A0AA39QQA1</accession>
<organism evidence="14 15">
    <name type="scientific">Cladonia borealis</name>
    <dbReference type="NCBI Taxonomy" id="184061"/>
    <lineage>
        <taxon>Eukaryota</taxon>
        <taxon>Fungi</taxon>
        <taxon>Dikarya</taxon>
        <taxon>Ascomycota</taxon>
        <taxon>Pezizomycotina</taxon>
        <taxon>Lecanoromycetes</taxon>
        <taxon>OSLEUM clade</taxon>
        <taxon>Lecanoromycetidae</taxon>
        <taxon>Lecanorales</taxon>
        <taxon>Lecanorineae</taxon>
        <taxon>Cladoniaceae</taxon>
        <taxon>Cladonia</taxon>
    </lineage>
</organism>
<evidence type="ECO:0000256" key="1">
    <source>
        <dbReference type="ARBA" id="ARBA00004273"/>
    </source>
</evidence>
<keyword evidence="11" id="KW-0066">ATP synthesis</keyword>
<dbReference type="PIRSF" id="PIRSF005514">
    <property type="entry name" value="ATPase_F0_D_mt"/>
    <property type="match status" value="1"/>
</dbReference>
<keyword evidence="4 12" id="KW-0813">Transport</keyword>
<dbReference type="SUPFAM" id="SSF161065">
    <property type="entry name" value="ATP synthase D chain-like"/>
    <property type="match status" value="1"/>
</dbReference>
<comment type="caution">
    <text evidence="14">The sequence shown here is derived from an EMBL/GenBank/DDBJ whole genome shotgun (WGS) entry which is preliminary data.</text>
</comment>
<dbReference type="GO" id="GO:0015078">
    <property type="term" value="F:proton transmembrane transporter activity"/>
    <property type="evidence" value="ECO:0007669"/>
    <property type="project" value="InterPro"/>
</dbReference>
<evidence type="ECO:0000256" key="9">
    <source>
        <dbReference type="ARBA" id="ARBA00023128"/>
    </source>
</evidence>
<comment type="subcellular location">
    <subcellularLocation>
        <location evidence="1 12">Mitochondrion inner membrane</location>
    </subcellularLocation>
</comment>
<gene>
    <name evidence="14" type="ORF">JMJ35_010191</name>
</gene>
<evidence type="ECO:0000256" key="12">
    <source>
        <dbReference type="PIRNR" id="PIRNR005514"/>
    </source>
</evidence>
<dbReference type="GO" id="GO:0015986">
    <property type="term" value="P:proton motive force-driven ATP synthesis"/>
    <property type="evidence" value="ECO:0007669"/>
    <property type="project" value="UniProtKB-UniRule"/>
</dbReference>
<comment type="function">
    <text evidence="12">Mitochondrial membrane ATP synthase (F(1)F(0) ATP synthase or Complex V) produces ATP from ADP in the presence of a proton gradient across the membrane which is generated by electron transport complexes of the respiratory chain. F-type ATPases consist of two structural domains, F(1) - containing the extramembraneous catalytic core, and F(0) - containing the membrane proton channel, linked together by a central stalk and a peripheral stalk. During catalysis, ATP synthesis in the catalytic domain of F(1) is coupled via a rotary mechanism of the central stalk subunits to proton translocation.</text>
</comment>
<keyword evidence="7 12" id="KW-0999">Mitochondrion inner membrane</keyword>
<dbReference type="InterPro" id="IPR036228">
    <property type="entry name" value="ATP_synth_F0_dsu_sf_mt"/>
</dbReference>
<dbReference type="Proteomes" id="UP001166286">
    <property type="component" value="Unassembled WGS sequence"/>
</dbReference>
<keyword evidence="15" id="KW-1185">Reference proteome</keyword>
<keyword evidence="13" id="KW-0175">Coiled coil</keyword>
<feature type="coiled-coil region" evidence="13">
    <location>
        <begin position="101"/>
        <end position="128"/>
    </location>
</feature>